<name>A0A0H4WSZ5_9BACT</name>
<dbReference type="GO" id="GO:0032259">
    <property type="term" value="P:methylation"/>
    <property type="evidence" value="ECO:0007669"/>
    <property type="project" value="UniProtKB-KW"/>
</dbReference>
<dbReference type="EMBL" id="CP012109">
    <property type="protein sequence ID" value="AKQ66611.1"/>
    <property type="molecule type" value="Genomic_DNA"/>
</dbReference>
<evidence type="ECO:0000256" key="4">
    <source>
        <dbReference type="ARBA" id="ARBA00013346"/>
    </source>
</evidence>
<evidence type="ECO:0000256" key="8">
    <source>
        <dbReference type="ARBA" id="ARBA00022691"/>
    </source>
</evidence>
<evidence type="ECO:0000256" key="9">
    <source>
        <dbReference type="NCBIfam" id="TIGR00080"/>
    </source>
</evidence>
<dbReference type="InterPro" id="IPR029063">
    <property type="entry name" value="SAM-dependent_MTases_sf"/>
</dbReference>
<dbReference type="Pfam" id="PF01135">
    <property type="entry name" value="PCMT"/>
    <property type="match status" value="1"/>
</dbReference>
<protein>
    <recommendedName>
        <fullName evidence="4 9">Protein-L-isoaspartate O-methyltransferase</fullName>
        <ecNumber evidence="3 9">2.1.1.77</ecNumber>
    </recommendedName>
</protein>
<evidence type="ECO:0000256" key="5">
    <source>
        <dbReference type="ARBA" id="ARBA00022490"/>
    </source>
</evidence>
<dbReference type="Proteomes" id="UP000009026">
    <property type="component" value="Chromosome"/>
</dbReference>
<dbReference type="Gene3D" id="3.40.50.150">
    <property type="entry name" value="Vaccinia Virus protein VP39"/>
    <property type="match status" value="1"/>
</dbReference>
<evidence type="ECO:0000256" key="1">
    <source>
        <dbReference type="ARBA" id="ARBA00004496"/>
    </source>
</evidence>
<evidence type="ECO:0000256" key="2">
    <source>
        <dbReference type="ARBA" id="ARBA00005369"/>
    </source>
</evidence>
<dbReference type="CDD" id="cd02440">
    <property type="entry name" value="AdoMet_MTases"/>
    <property type="match status" value="1"/>
</dbReference>
<comment type="similarity">
    <text evidence="2">Belongs to the methyltransferase superfamily. L-isoaspartyl/D-aspartyl protein methyltransferase family.</text>
</comment>
<dbReference type="PANTHER" id="PTHR11579">
    <property type="entry name" value="PROTEIN-L-ISOASPARTATE O-METHYLTRANSFERASE"/>
    <property type="match status" value="1"/>
</dbReference>
<dbReference type="GO" id="GO:0030091">
    <property type="term" value="P:protein repair"/>
    <property type="evidence" value="ECO:0007669"/>
    <property type="project" value="UniProtKB-UniRule"/>
</dbReference>
<dbReference type="FunFam" id="3.40.50.150:FF:000010">
    <property type="entry name" value="Protein-L-isoaspartate O-methyltransferase"/>
    <property type="match status" value="1"/>
</dbReference>
<dbReference type="PANTHER" id="PTHR11579:SF0">
    <property type="entry name" value="PROTEIN-L-ISOASPARTATE(D-ASPARTATE) O-METHYLTRANSFERASE"/>
    <property type="match status" value="1"/>
</dbReference>
<gene>
    <name evidence="10" type="ORF">A176_003523</name>
</gene>
<dbReference type="KEGG" id="mym:A176_003523"/>
<evidence type="ECO:0000313" key="10">
    <source>
        <dbReference type="EMBL" id="AKQ66611.1"/>
    </source>
</evidence>
<comment type="subcellular location">
    <subcellularLocation>
        <location evidence="1">Cytoplasm</location>
    </subcellularLocation>
</comment>
<sequence length="193" mass="20561">MLDAMARLDRADFIPEATRGEAGADVPLPIGHGQTISQPYIVALMTEALQLDGTERVLEIGTGSGYQTAVLSLLCRQVFTVEIVPELAASARRLLEAQGFHNVSFREGDGSLGWPEEAPFDAILAAAAPPDVPLQLLAQLKPGGRMLIPVGPQGGTQQLLRIHRALRPGEVPQVESLLPVRFVPMTGQALSQG</sequence>
<evidence type="ECO:0000313" key="11">
    <source>
        <dbReference type="Proteomes" id="UP000009026"/>
    </source>
</evidence>
<dbReference type="NCBIfam" id="TIGR00080">
    <property type="entry name" value="pimt"/>
    <property type="match status" value="1"/>
</dbReference>
<dbReference type="GO" id="GO:0005737">
    <property type="term" value="C:cytoplasm"/>
    <property type="evidence" value="ECO:0007669"/>
    <property type="project" value="UniProtKB-SubCell"/>
</dbReference>
<keyword evidence="7 10" id="KW-0808">Transferase</keyword>
<keyword evidence="8" id="KW-0949">S-adenosyl-L-methionine</keyword>
<dbReference type="eggNOG" id="COG2518">
    <property type="taxonomic scope" value="Bacteria"/>
</dbReference>
<dbReference type="PATRIC" id="fig|1297742.4.peg.3555"/>
<keyword evidence="11" id="KW-1185">Reference proteome</keyword>
<dbReference type="PROSITE" id="PS01279">
    <property type="entry name" value="PCMT"/>
    <property type="match status" value="1"/>
</dbReference>
<proteinExistence type="inferred from homology"/>
<dbReference type="EC" id="2.1.1.77" evidence="3 9"/>
<keyword evidence="5" id="KW-0963">Cytoplasm</keyword>
<dbReference type="AlphaFoldDB" id="A0A0H4WSZ5"/>
<dbReference type="STRING" id="1297742.A176_003523"/>
<dbReference type="InterPro" id="IPR000682">
    <property type="entry name" value="PCMT"/>
</dbReference>
<dbReference type="GO" id="GO:0004719">
    <property type="term" value="F:protein-L-isoaspartate (D-aspartate) O-methyltransferase activity"/>
    <property type="evidence" value="ECO:0007669"/>
    <property type="project" value="UniProtKB-UniRule"/>
</dbReference>
<dbReference type="NCBIfam" id="NF001453">
    <property type="entry name" value="PRK00312.1"/>
    <property type="match status" value="1"/>
</dbReference>
<reference evidence="10 11" key="1">
    <citation type="journal article" date="2016" name="PLoS ONE">
        <title>Complete Genome Sequence and Comparative Genomics of a Novel Myxobacterium Myxococcus hansupus.</title>
        <authorList>
            <person name="Sharma G."/>
            <person name="Narwani T."/>
            <person name="Subramanian S."/>
        </authorList>
    </citation>
    <scope>NUCLEOTIDE SEQUENCE [LARGE SCALE GENOMIC DNA]</scope>
    <source>
        <strain evidence="11">mixupus</strain>
    </source>
</reference>
<evidence type="ECO:0000256" key="7">
    <source>
        <dbReference type="ARBA" id="ARBA00022679"/>
    </source>
</evidence>
<keyword evidence="6 10" id="KW-0489">Methyltransferase</keyword>
<dbReference type="SUPFAM" id="SSF53335">
    <property type="entry name" value="S-adenosyl-L-methionine-dependent methyltransferases"/>
    <property type="match status" value="1"/>
</dbReference>
<accession>A0A0H4WSZ5</accession>
<evidence type="ECO:0000256" key="3">
    <source>
        <dbReference type="ARBA" id="ARBA00011890"/>
    </source>
</evidence>
<organism evidence="10 11">
    <name type="scientific">Pseudomyxococcus hansupus</name>
    <dbReference type="NCBI Taxonomy" id="1297742"/>
    <lineage>
        <taxon>Bacteria</taxon>
        <taxon>Pseudomonadati</taxon>
        <taxon>Myxococcota</taxon>
        <taxon>Myxococcia</taxon>
        <taxon>Myxococcales</taxon>
        <taxon>Cystobacterineae</taxon>
        <taxon>Myxococcaceae</taxon>
        <taxon>Pseudomyxococcus</taxon>
    </lineage>
</organism>
<evidence type="ECO:0000256" key="6">
    <source>
        <dbReference type="ARBA" id="ARBA00022603"/>
    </source>
</evidence>